<dbReference type="GO" id="GO:0003700">
    <property type="term" value="F:DNA-binding transcription factor activity"/>
    <property type="evidence" value="ECO:0007669"/>
    <property type="project" value="InterPro"/>
</dbReference>
<dbReference type="Pfam" id="PF03466">
    <property type="entry name" value="LysR_substrate"/>
    <property type="match status" value="1"/>
</dbReference>
<sequence length="301" mass="34821">MLEFDVSLLQIQVFLAVAEQHSFSKAAEQVNLEQSTVSRRIGVLERELGVRLFRREERPVGLTEAGELLYSRWRPLLAAFEQSVQVLERFRTTGASRLRVCTVDSLNVLNDMPEVRNALLRRQPEADLSFEYASFSQWRSKLLRDEVDVVLTIAFDAGEAETELEQEEICTCPKLVCMLRSNPLARKERVTYEDLRGQRFVGIREQETPRYAAYVREICLRQGGFMPDIAVWTSNAHGLISALQRDDEVLVCDRFLRDYANPLLRVFPLPDTWSALCAVRRRGNANPLLMAFLEELRRYYR</sequence>
<dbReference type="EMBL" id="JACOPP010000024">
    <property type="protein sequence ID" value="MBC5734752.1"/>
    <property type="molecule type" value="Genomic_DNA"/>
</dbReference>
<dbReference type="GO" id="GO:0003677">
    <property type="term" value="F:DNA binding"/>
    <property type="evidence" value="ECO:0007669"/>
    <property type="project" value="UniProtKB-KW"/>
</dbReference>
<dbReference type="RefSeq" id="WP_186908580.1">
    <property type="nucleotide sequence ID" value="NZ_JACOPP010000024.1"/>
</dbReference>
<keyword evidence="3" id="KW-0238">DNA-binding</keyword>
<dbReference type="InterPro" id="IPR000847">
    <property type="entry name" value="LysR_HTH_N"/>
</dbReference>
<keyword evidence="7" id="KW-1185">Reference proteome</keyword>
<comment type="similarity">
    <text evidence="1">Belongs to the LysR transcriptional regulatory family.</text>
</comment>
<evidence type="ECO:0000256" key="3">
    <source>
        <dbReference type="ARBA" id="ARBA00023125"/>
    </source>
</evidence>
<gene>
    <name evidence="6" type="ORF">H8S57_13615</name>
</gene>
<protein>
    <submittedName>
        <fullName evidence="6">LysR family transcriptional regulator</fullName>
    </submittedName>
</protein>
<accession>A0A8J6J1Y8</accession>
<evidence type="ECO:0000313" key="6">
    <source>
        <dbReference type="EMBL" id="MBC5734752.1"/>
    </source>
</evidence>
<dbReference type="PANTHER" id="PTHR30346">
    <property type="entry name" value="TRANSCRIPTIONAL DUAL REGULATOR HCAR-RELATED"/>
    <property type="match status" value="1"/>
</dbReference>
<evidence type="ECO:0000256" key="4">
    <source>
        <dbReference type="ARBA" id="ARBA00023163"/>
    </source>
</evidence>
<dbReference type="SUPFAM" id="SSF46785">
    <property type="entry name" value="Winged helix' DNA-binding domain"/>
    <property type="match status" value="1"/>
</dbReference>
<dbReference type="InterPro" id="IPR036390">
    <property type="entry name" value="WH_DNA-bd_sf"/>
</dbReference>
<evidence type="ECO:0000313" key="7">
    <source>
        <dbReference type="Proteomes" id="UP000661435"/>
    </source>
</evidence>
<name>A0A8J6J1Y8_9FIRM</name>
<dbReference type="InterPro" id="IPR036388">
    <property type="entry name" value="WH-like_DNA-bd_sf"/>
</dbReference>
<organism evidence="6 7">
    <name type="scientific">Lawsonibacter hominis</name>
    <dbReference type="NCBI Taxonomy" id="2763053"/>
    <lineage>
        <taxon>Bacteria</taxon>
        <taxon>Bacillati</taxon>
        <taxon>Bacillota</taxon>
        <taxon>Clostridia</taxon>
        <taxon>Eubacteriales</taxon>
        <taxon>Oscillospiraceae</taxon>
        <taxon>Lawsonibacter</taxon>
    </lineage>
</organism>
<evidence type="ECO:0000259" key="5">
    <source>
        <dbReference type="PROSITE" id="PS50931"/>
    </source>
</evidence>
<dbReference type="SUPFAM" id="SSF53850">
    <property type="entry name" value="Periplasmic binding protein-like II"/>
    <property type="match status" value="1"/>
</dbReference>
<dbReference type="CDD" id="cd05466">
    <property type="entry name" value="PBP2_LTTR_substrate"/>
    <property type="match status" value="1"/>
</dbReference>
<comment type="caution">
    <text evidence="6">The sequence shown here is derived from an EMBL/GenBank/DDBJ whole genome shotgun (WGS) entry which is preliminary data.</text>
</comment>
<dbReference type="PRINTS" id="PR00039">
    <property type="entry name" value="HTHLYSR"/>
</dbReference>
<dbReference type="InterPro" id="IPR005119">
    <property type="entry name" value="LysR_subst-bd"/>
</dbReference>
<dbReference type="Gene3D" id="3.40.190.10">
    <property type="entry name" value="Periplasmic binding protein-like II"/>
    <property type="match status" value="2"/>
</dbReference>
<dbReference type="Gene3D" id="1.10.10.10">
    <property type="entry name" value="Winged helix-like DNA-binding domain superfamily/Winged helix DNA-binding domain"/>
    <property type="match status" value="1"/>
</dbReference>
<keyword evidence="4" id="KW-0804">Transcription</keyword>
<evidence type="ECO:0000256" key="1">
    <source>
        <dbReference type="ARBA" id="ARBA00009437"/>
    </source>
</evidence>
<dbReference type="AlphaFoldDB" id="A0A8J6J1Y8"/>
<dbReference type="PANTHER" id="PTHR30346:SF28">
    <property type="entry name" value="HTH-TYPE TRANSCRIPTIONAL REGULATOR CYNR"/>
    <property type="match status" value="1"/>
</dbReference>
<dbReference type="Pfam" id="PF00126">
    <property type="entry name" value="HTH_1"/>
    <property type="match status" value="1"/>
</dbReference>
<feature type="domain" description="HTH lysR-type" evidence="5">
    <location>
        <begin position="6"/>
        <end position="63"/>
    </location>
</feature>
<reference evidence="6" key="1">
    <citation type="submission" date="2020-08" db="EMBL/GenBank/DDBJ databases">
        <title>Genome public.</title>
        <authorList>
            <person name="Liu C."/>
            <person name="Sun Q."/>
        </authorList>
    </citation>
    <scope>NUCLEOTIDE SEQUENCE</scope>
    <source>
        <strain evidence="6">NSJ-51</strain>
    </source>
</reference>
<keyword evidence="2" id="KW-0805">Transcription regulation</keyword>
<proteinExistence type="inferred from homology"/>
<dbReference type="FunFam" id="1.10.10.10:FF:000001">
    <property type="entry name" value="LysR family transcriptional regulator"/>
    <property type="match status" value="1"/>
</dbReference>
<dbReference type="GO" id="GO:0032993">
    <property type="term" value="C:protein-DNA complex"/>
    <property type="evidence" value="ECO:0007669"/>
    <property type="project" value="TreeGrafter"/>
</dbReference>
<evidence type="ECO:0000256" key="2">
    <source>
        <dbReference type="ARBA" id="ARBA00023015"/>
    </source>
</evidence>
<dbReference type="Proteomes" id="UP000661435">
    <property type="component" value="Unassembled WGS sequence"/>
</dbReference>
<dbReference type="PROSITE" id="PS50931">
    <property type="entry name" value="HTH_LYSR"/>
    <property type="match status" value="1"/>
</dbReference>